<dbReference type="EMBL" id="BPVZ01000040">
    <property type="protein sequence ID" value="GKV13999.1"/>
    <property type="molecule type" value="Genomic_DNA"/>
</dbReference>
<comment type="caution">
    <text evidence="1">The sequence shown here is derived from an EMBL/GenBank/DDBJ whole genome shotgun (WGS) entry which is preliminary data.</text>
</comment>
<organism evidence="1 2">
    <name type="scientific">Rubroshorea leprosula</name>
    <dbReference type="NCBI Taxonomy" id="152421"/>
    <lineage>
        <taxon>Eukaryota</taxon>
        <taxon>Viridiplantae</taxon>
        <taxon>Streptophyta</taxon>
        <taxon>Embryophyta</taxon>
        <taxon>Tracheophyta</taxon>
        <taxon>Spermatophyta</taxon>
        <taxon>Magnoliopsida</taxon>
        <taxon>eudicotyledons</taxon>
        <taxon>Gunneridae</taxon>
        <taxon>Pentapetalae</taxon>
        <taxon>rosids</taxon>
        <taxon>malvids</taxon>
        <taxon>Malvales</taxon>
        <taxon>Dipterocarpaceae</taxon>
        <taxon>Rubroshorea</taxon>
    </lineage>
</organism>
<name>A0AAV5JHG8_9ROSI</name>
<sequence>MPKQLIKSPTSYSPPVSLPAVRMLLLQVPETGIFFSEDGKNIPAA</sequence>
<gene>
    <name evidence="1" type="ORF">SLEP1_g24938</name>
</gene>
<proteinExistence type="predicted"/>
<evidence type="ECO:0000313" key="1">
    <source>
        <dbReference type="EMBL" id="GKV13999.1"/>
    </source>
</evidence>
<evidence type="ECO:0000313" key="2">
    <source>
        <dbReference type="Proteomes" id="UP001054252"/>
    </source>
</evidence>
<dbReference type="AlphaFoldDB" id="A0AAV5JHG8"/>
<protein>
    <submittedName>
        <fullName evidence="1">Uncharacterized protein</fullName>
    </submittedName>
</protein>
<dbReference type="Proteomes" id="UP001054252">
    <property type="component" value="Unassembled WGS sequence"/>
</dbReference>
<accession>A0AAV5JHG8</accession>
<reference evidence="1 2" key="1">
    <citation type="journal article" date="2021" name="Commun. Biol.">
        <title>The genome of Shorea leprosula (Dipterocarpaceae) highlights the ecological relevance of drought in aseasonal tropical rainforests.</title>
        <authorList>
            <person name="Ng K.K.S."/>
            <person name="Kobayashi M.J."/>
            <person name="Fawcett J.A."/>
            <person name="Hatakeyama M."/>
            <person name="Paape T."/>
            <person name="Ng C.H."/>
            <person name="Ang C.C."/>
            <person name="Tnah L.H."/>
            <person name="Lee C.T."/>
            <person name="Nishiyama T."/>
            <person name="Sese J."/>
            <person name="O'Brien M.J."/>
            <person name="Copetti D."/>
            <person name="Mohd Noor M.I."/>
            <person name="Ong R.C."/>
            <person name="Putra M."/>
            <person name="Sireger I.Z."/>
            <person name="Indrioko S."/>
            <person name="Kosugi Y."/>
            <person name="Izuno A."/>
            <person name="Isagi Y."/>
            <person name="Lee S.L."/>
            <person name="Shimizu K.K."/>
        </authorList>
    </citation>
    <scope>NUCLEOTIDE SEQUENCE [LARGE SCALE GENOMIC DNA]</scope>
    <source>
        <strain evidence="1">214</strain>
    </source>
</reference>
<keyword evidence="2" id="KW-1185">Reference proteome</keyword>